<dbReference type="PANTHER" id="PTHR43214:SF41">
    <property type="entry name" value="NITRATE_NITRITE RESPONSE REGULATOR PROTEIN NARP"/>
    <property type="match status" value="1"/>
</dbReference>
<name>A0ABZ0SBC0_9GAMM</name>
<dbReference type="InterPro" id="IPR000792">
    <property type="entry name" value="Tscrpt_reg_LuxR_C"/>
</dbReference>
<feature type="compositionally biased region" description="Acidic residues" evidence="6">
    <location>
        <begin position="1"/>
        <end position="13"/>
    </location>
</feature>
<dbReference type="InterPro" id="IPR001789">
    <property type="entry name" value="Sig_transdc_resp-reg_receiver"/>
</dbReference>
<dbReference type="InterPro" id="IPR011006">
    <property type="entry name" value="CheY-like_superfamily"/>
</dbReference>
<feature type="region of interest" description="Disordered" evidence="6">
    <location>
        <begin position="1"/>
        <end position="66"/>
    </location>
</feature>
<evidence type="ECO:0000313" key="10">
    <source>
        <dbReference type="Proteomes" id="UP001432180"/>
    </source>
</evidence>
<evidence type="ECO:0000256" key="2">
    <source>
        <dbReference type="ARBA" id="ARBA00023015"/>
    </source>
</evidence>
<organism evidence="9 10">
    <name type="scientific">Thiorhodovibrio winogradskyi</name>
    <dbReference type="NCBI Taxonomy" id="77007"/>
    <lineage>
        <taxon>Bacteria</taxon>
        <taxon>Pseudomonadati</taxon>
        <taxon>Pseudomonadota</taxon>
        <taxon>Gammaproteobacteria</taxon>
        <taxon>Chromatiales</taxon>
        <taxon>Chromatiaceae</taxon>
        <taxon>Thiorhodovibrio</taxon>
    </lineage>
</organism>
<evidence type="ECO:0000259" key="7">
    <source>
        <dbReference type="PROSITE" id="PS50043"/>
    </source>
</evidence>
<reference evidence="9 10" key="1">
    <citation type="journal article" date="2023" name="Microorganisms">
        <title>Thiorhodovibrio frisius and Trv. litoralis spp. nov., Two Novel Members from a Clade of Fastidious Purple Sulfur Bacteria That Exhibit Unique Red-Shifted Light-Harvesting Capabilities.</title>
        <authorList>
            <person name="Methner A."/>
            <person name="Kuzyk S.B."/>
            <person name="Petersen J."/>
            <person name="Bauer S."/>
            <person name="Brinkmann H."/>
            <person name="Sichau K."/>
            <person name="Wanner G."/>
            <person name="Wolf J."/>
            <person name="Neumann-Schaal M."/>
            <person name="Henke P."/>
            <person name="Tank M."/>
            <person name="Sproer C."/>
            <person name="Bunk B."/>
            <person name="Overmann J."/>
        </authorList>
    </citation>
    <scope>NUCLEOTIDE SEQUENCE [LARGE SCALE GENOMIC DNA]</scope>
    <source>
        <strain evidence="9 10">DSM 6702</strain>
    </source>
</reference>
<evidence type="ECO:0000256" key="1">
    <source>
        <dbReference type="ARBA" id="ARBA00022553"/>
    </source>
</evidence>
<protein>
    <submittedName>
        <fullName evidence="9">Response regulator UvrY</fullName>
    </submittedName>
</protein>
<dbReference type="PROSITE" id="PS50043">
    <property type="entry name" value="HTH_LUXR_2"/>
    <property type="match status" value="1"/>
</dbReference>
<dbReference type="Gene3D" id="3.40.50.2300">
    <property type="match status" value="1"/>
</dbReference>
<dbReference type="PRINTS" id="PR00038">
    <property type="entry name" value="HTHLUXR"/>
</dbReference>
<proteinExistence type="predicted"/>
<evidence type="ECO:0000256" key="3">
    <source>
        <dbReference type="ARBA" id="ARBA00023125"/>
    </source>
</evidence>
<evidence type="ECO:0000256" key="5">
    <source>
        <dbReference type="PROSITE-ProRule" id="PRU00169"/>
    </source>
</evidence>
<dbReference type="InterPro" id="IPR016032">
    <property type="entry name" value="Sig_transdc_resp-reg_C-effctor"/>
</dbReference>
<dbReference type="SMART" id="SM00448">
    <property type="entry name" value="REC"/>
    <property type="match status" value="1"/>
</dbReference>
<dbReference type="InterPro" id="IPR039420">
    <property type="entry name" value="WalR-like"/>
</dbReference>
<dbReference type="CDD" id="cd17535">
    <property type="entry name" value="REC_NarL-like"/>
    <property type="match status" value="1"/>
</dbReference>
<dbReference type="InterPro" id="IPR058245">
    <property type="entry name" value="NreC/VraR/RcsB-like_REC"/>
</dbReference>
<dbReference type="SUPFAM" id="SSF46894">
    <property type="entry name" value="C-terminal effector domain of the bipartite response regulators"/>
    <property type="match status" value="1"/>
</dbReference>
<dbReference type="EMBL" id="CP121472">
    <property type="protein sequence ID" value="WPL17608.1"/>
    <property type="molecule type" value="Genomic_DNA"/>
</dbReference>
<dbReference type="PANTHER" id="PTHR43214">
    <property type="entry name" value="TWO-COMPONENT RESPONSE REGULATOR"/>
    <property type="match status" value="1"/>
</dbReference>
<dbReference type="SMART" id="SM00421">
    <property type="entry name" value="HTH_LUXR"/>
    <property type="match status" value="1"/>
</dbReference>
<dbReference type="Pfam" id="PF00072">
    <property type="entry name" value="Response_reg"/>
    <property type="match status" value="1"/>
</dbReference>
<keyword evidence="3" id="KW-0238">DNA-binding</keyword>
<feature type="domain" description="Response regulatory" evidence="8">
    <location>
        <begin position="69"/>
        <end position="185"/>
    </location>
</feature>
<keyword evidence="4" id="KW-0804">Transcription</keyword>
<feature type="modified residue" description="4-aspartylphosphate" evidence="5">
    <location>
        <position position="120"/>
    </location>
</feature>
<sequence>MTPEQEPEQEQEQEQQAGSDAGLDASALGCPAAHSTPTFPADEAPGLESAPKTEPEPGPEPEPVPRPIRVLLVDDHLMVRDGLGALLRRDPGIKLIGVAGDGDEAVRMSNELEPDVVVLDVCMPGMNGIEAAGRIRALPAGVQVIALSAHANQHFVQQMAAAGASGFVQKDQSAEDLLAAIHQVGAGKPFFPLEPDPIEEAPFNRLSTRERALLDAMARNSASRNIAEAMGISPKTVDTYRRRIMKKLGFSTPEELLRYATALGVSSVGSVTRNGV</sequence>
<keyword evidence="10" id="KW-1185">Reference proteome</keyword>
<dbReference type="SUPFAM" id="SSF52172">
    <property type="entry name" value="CheY-like"/>
    <property type="match status" value="1"/>
</dbReference>
<evidence type="ECO:0000256" key="6">
    <source>
        <dbReference type="SAM" id="MobiDB-lite"/>
    </source>
</evidence>
<dbReference type="CDD" id="cd06170">
    <property type="entry name" value="LuxR_C_like"/>
    <property type="match status" value="1"/>
</dbReference>
<accession>A0ABZ0SBC0</accession>
<dbReference type="PROSITE" id="PS50110">
    <property type="entry name" value="RESPONSE_REGULATORY"/>
    <property type="match status" value="1"/>
</dbReference>
<feature type="domain" description="HTH luxR-type" evidence="7">
    <location>
        <begin position="199"/>
        <end position="264"/>
    </location>
</feature>
<evidence type="ECO:0000259" key="8">
    <source>
        <dbReference type="PROSITE" id="PS50110"/>
    </source>
</evidence>
<gene>
    <name evidence="9" type="primary">uvrY</name>
    <name evidence="9" type="ORF">Thiowin_02633</name>
</gene>
<dbReference type="Proteomes" id="UP001432180">
    <property type="component" value="Chromosome"/>
</dbReference>
<feature type="compositionally biased region" description="Pro residues" evidence="6">
    <location>
        <begin position="56"/>
        <end position="66"/>
    </location>
</feature>
<dbReference type="Pfam" id="PF00196">
    <property type="entry name" value="GerE"/>
    <property type="match status" value="1"/>
</dbReference>
<evidence type="ECO:0000256" key="4">
    <source>
        <dbReference type="ARBA" id="ARBA00023163"/>
    </source>
</evidence>
<keyword evidence="2" id="KW-0805">Transcription regulation</keyword>
<keyword evidence="1 5" id="KW-0597">Phosphoprotein</keyword>
<evidence type="ECO:0000313" key="9">
    <source>
        <dbReference type="EMBL" id="WPL17608.1"/>
    </source>
</evidence>